<dbReference type="Proteomes" id="UP001162131">
    <property type="component" value="Unassembled WGS sequence"/>
</dbReference>
<accession>A0AAU9JPU2</accession>
<feature type="chain" id="PRO_5043639266" evidence="2">
    <location>
        <begin position="20"/>
        <end position="437"/>
    </location>
</feature>
<evidence type="ECO:0000313" key="4">
    <source>
        <dbReference type="Proteomes" id="UP001162131"/>
    </source>
</evidence>
<organism evidence="3 4">
    <name type="scientific">Blepharisma stoltei</name>
    <dbReference type="NCBI Taxonomy" id="1481888"/>
    <lineage>
        <taxon>Eukaryota</taxon>
        <taxon>Sar</taxon>
        <taxon>Alveolata</taxon>
        <taxon>Ciliophora</taxon>
        <taxon>Postciliodesmatophora</taxon>
        <taxon>Heterotrichea</taxon>
        <taxon>Heterotrichida</taxon>
        <taxon>Blepharismidae</taxon>
        <taxon>Blepharisma</taxon>
    </lineage>
</organism>
<sequence length="437" mass="51481">MNFAFFLFIATQIIQRSESKMLNVTIKCPVFNLRKRISILQDGWYLPWLNSDTKTSTTKIFTDHNFIYDILKPYLPENEYCDIWEPDQFKMMNPSAIWLNDKQMFLAVARINVNKNKSFLYSSWYDSNWNEVITEDFVGNTSVPGILPIEIPSLYLLNAGPEDPRIFWAFKNQLFVAFNMYDYDERRKMWVYNFNTTEFYPFSILEHMLRGYYGEKNWTPLIVDDEHLYFVYNYKDFQLIDCAEKGKNCLWINGVWDRVPEGLKGGSPYMQYKNTSYYVNLGYSHVFVSQNNITCEIYRPCLTLVRKNEDAPFLELIYTSEPMDFANQLFLKPLTRYASVDEIDICGDARIMMALSIARWDYENDIVDMTININDTIPLALKVSGVGDVIDEVIMWDGLGKLPKENNCAERLLFLEFGTVQPAKRQLNKRKRRPRND</sequence>
<comment type="similarity">
    <text evidence="1">Belongs to the BMT family.</text>
</comment>
<name>A0AAU9JPU2_9CILI</name>
<dbReference type="GO" id="GO:0000030">
    <property type="term" value="F:mannosyltransferase activity"/>
    <property type="evidence" value="ECO:0007669"/>
    <property type="project" value="InterPro"/>
</dbReference>
<evidence type="ECO:0000256" key="2">
    <source>
        <dbReference type="SAM" id="SignalP"/>
    </source>
</evidence>
<dbReference type="EMBL" id="CAJZBQ010000047">
    <property type="protein sequence ID" value="CAG9329252.1"/>
    <property type="molecule type" value="Genomic_DNA"/>
</dbReference>
<dbReference type="InterPro" id="IPR021988">
    <property type="entry name" value="BMT1"/>
</dbReference>
<keyword evidence="2" id="KW-0732">Signal</keyword>
<comment type="caution">
    <text evidence="3">The sequence shown here is derived from an EMBL/GenBank/DDBJ whole genome shotgun (WGS) entry which is preliminary data.</text>
</comment>
<feature type="signal peptide" evidence="2">
    <location>
        <begin position="1"/>
        <end position="19"/>
    </location>
</feature>
<dbReference type="AlphaFoldDB" id="A0AAU9JPU2"/>
<evidence type="ECO:0000313" key="3">
    <source>
        <dbReference type="EMBL" id="CAG9329252.1"/>
    </source>
</evidence>
<evidence type="ECO:0000256" key="1">
    <source>
        <dbReference type="ARBA" id="ARBA00009486"/>
    </source>
</evidence>
<dbReference type="Pfam" id="PF12141">
    <property type="entry name" value="BMT"/>
    <property type="match status" value="1"/>
</dbReference>
<keyword evidence="4" id="KW-1185">Reference proteome</keyword>
<gene>
    <name evidence="3" type="ORF">BSTOLATCC_MIC48078</name>
</gene>
<proteinExistence type="inferred from homology"/>
<reference evidence="3" key="1">
    <citation type="submission" date="2021-09" db="EMBL/GenBank/DDBJ databases">
        <authorList>
            <consortium name="AG Swart"/>
            <person name="Singh M."/>
            <person name="Singh A."/>
            <person name="Seah K."/>
            <person name="Emmerich C."/>
        </authorList>
    </citation>
    <scope>NUCLEOTIDE SEQUENCE</scope>
    <source>
        <strain evidence="3">ATCC30299</strain>
    </source>
</reference>
<protein>
    <submittedName>
        <fullName evidence="3">Uncharacterized protein</fullName>
    </submittedName>
</protein>